<dbReference type="Proteomes" id="UP001139006">
    <property type="component" value="Unassembled WGS sequence"/>
</dbReference>
<evidence type="ECO:0000256" key="1">
    <source>
        <dbReference type="SAM" id="Phobius"/>
    </source>
</evidence>
<comment type="caution">
    <text evidence="2">The sequence shown here is derived from an EMBL/GenBank/DDBJ whole genome shotgun (WGS) entry which is preliminary data.</text>
</comment>
<evidence type="ECO:0000313" key="2">
    <source>
        <dbReference type="EMBL" id="MCP0886538.1"/>
    </source>
</evidence>
<keyword evidence="1" id="KW-0472">Membrane</keyword>
<dbReference type="AlphaFoldDB" id="A0A9X2FL51"/>
<feature type="transmembrane region" description="Helical" evidence="1">
    <location>
        <begin position="12"/>
        <end position="29"/>
    </location>
</feature>
<keyword evidence="3" id="KW-1185">Reference proteome</keyword>
<sequence length="142" mass="16614">MPLIIANFFATRWYTFFISFFYIFIMFVVTHKMPSRWYFRIYSITEQFVFMLYFIISSGTILSIQRSVAASAIYQLALVVKLSWFLAAIPVLLIIIYRIIEHEYFDIMSPLKKSLVLVAVLAVSGVILYLGLLVYSLLYFTV</sequence>
<keyword evidence="1" id="KW-1133">Transmembrane helix</keyword>
<dbReference type="RefSeq" id="WP_253359747.1">
    <property type="nucleotide sequence ID" value="NZ_JAIULA010000006.1"/>
</dbReference>
<evidence type="ECO:0000313" key="3">
    <source>
        <dbReference type="Proteomes" id="UP001139006"/>
    </source>
</evidence>
<keyword evidence="1" id="KW-0812">Transmembrane</keyword>
<organism evidence="2 3">
    <name type="scientific">Ligilactobacillus ubinensis</name>
    <dbReference type="NCBI Taxonomy" id="2876789"/>
    <lineage>
        <taxon>Bacteria</taxon>
        <taxon>Bacillati</taxon>
        <taxon>Bacillota</taxon>
        <taxon>Bacilli</taxon>
        <taxon>Lactobacillales</taxon>
        <taxon>Lactobacillaceae</taxon>
        <taxon>Ligilactobacillus</taxon>
    </lineage>
</organism>
<name>A0A9X2FL51_9LACO</name>
<feature type="transmembrane region" description="Helical" evidence="1">
    <location>
        <begin position="115"/>
        <end position="140"/>
    </location>
</feature>
<proteinExistence type="predicted"/>
<reference evidence="2 3" key="1">
    <citation type="journal article" date="2023" name="Int. J. Syst. Evol. Microbiol.">
        <title>Ligilactobacillus ubinensis sp. nov., a novel species isolated from the wild ferment of a durian fruit (Durio zibethinus).</title>
        <authorList>
            <person name="Heng Y.C."/>
            <person name="Menon N."/>
            <person name="Chen B."/>
            <person name="Loo B.Z.L."/>
            <person name="Wong G.W.J."/>
            <person name="Lim A.C.H."/>
            <person name="Silvaraju S."/>
            <person name="Kittelmann S."/>
        </authorList>
    </citation>
    <scope>NUCLEOTIDE SEQUENCE [LARGE SCALE GENOMIC DNA]</scope>
    <source>
        <strain evidence="2 3">WILCCON 0076</strain>
    </source>
</reference>
<feature type="transmembrane region" description="Helical" evidence="1">
    <location>
        <begin position="73"/>
        <end position="95"/>
    </location>
</feature>
<protein>
    <submittedName>
        <fullName evidence="2">Uncharacterized protein</fullName>
    </submittedName>
</protein>
<dbReference type="EMBL" id="JAIULA010000006">
    <property type="protein sequence ID" value="MCP0886538.1"/>
    <property type="molecule type" value="Genomic_DNA"/>
</dbReference>
<feature type="transmembrane region" description="Helical" evidence="1">
    <location>
        <begin position="41"/>
        <end position="61"/>
    </location>
</feature>
<gene>
    <name evidence="2" type="ORF">LB941_04200</name>
</gene>
<accession>A0A9X2FL51</accession>